<evidence type="ECO:0000256" key="1">
    <source>
        <dbReference type="ARBA" id="ARBA00023015"/>
    </source>
</evidence>
<dbReference type="EMBL" id="JAWSTH010000038">
    <property type="protein sequence ID" value="MDW5595680.1"/>
    <property type="molecule type" value="Genomic_DNA"/>
</dbReference>
<dbReference type="Proteomes" id="UP001284601">
    <property type="component" value="Unassembled WGS sequence"/>
</dbReference>
<protein>
    <submittedName>
        <fullName evidence="5">MarR family transcriptional regulator</fullName>
    </submittedName>
</protein>
<organism evidence="5 6">
    <name type="scientific">Conexibacter stalactiti</name>
    <dbReference type="NCBI Taxonomy" id="1940611"/>
    <lineage>
        <taxon>Bacteria</taxon>
        <taxon>Bacillati</taxon>
        <taxon>Actinomycetota</taxon>
        <taxon>Thermoleophilia</taxon>
        <taxon>Solirubrobacterales</taxon>
        <taxon>Conexibacteraceae</taxon>
        <taxon>Conexibacter</taxon>
    </lineage>
</organism>
<dbReference type="PROSITE" id="PS50995">
    <property type="entry name" value="HTH_MARR_2"/>
    <property type="match status" value="1"/>
</dbReference>
<accession>A0ABU4HR15</accession>
<dbReference type="PANTHER" id="PTHR33164:SF43">
    <property type="entry name" value="HTH-TYPE TRANSCRIPTIONAL REPRESSOR YETL"/>
    <property type="match status" value="1"/>
</dbReference>
<dbReference type="Gene3D" id="1.10.10.10">
    <property type="entry name" value="Winged helix-like DNA-binding domain superfamily/Winged helix DNA-binding domain"/>
    <property type="match status" value="1"/>
</dbReference>
<keyword evidence="3" id="KW-0804">Transcription</keyword>
<dbReference type="Pfam" id="PF01047">
    <property type="entry name" value="MarR"/>
    <property type="match status" value="1"/>
</dbReference>
<evidence type="ECO:0000313" key="5">
    <source>
        <dbReference type="EMBL" id="MDW5595680.1"/>
    </source>
</evidence>
<evidence type="ECO:0000256" key="2">
    <source>
        <dbReference type="ARBA" id="ARBA00023125"/>
    </source>
</evidence>
<evidence type="ECO:0000259" key="4">
    <source>
        <dbReference type="PROSITE" id="PS50995"/>
    </source>
</evidence>
<comment type="caution">
    <text evidence="5">The sequence shown here is derived from an EMBL/GenBank/DDBJ whole genome shotgun (WGS) entry which is preliminary data.</text>
</comment>
<evidence type="ECO:0000256" key="3">
    <source>
        <dbReference type="ARBA" id="ARBA00023163"/>
    </source>
</evidence>
<dbReference type="InterPro" id="IPR036388">
    <property type="entry name" value="WH-like_DNA-bd_sf"/>
</dbReference>
<dbReference type="PANTHER" id="PTHR33164">
    <property type="entry name" value="TRANSCRIPTIONAL REGULATOR, MARR FAMILY"/>
    <property type="match status" value="1"/>
</dbReference>
<reference evidence="6" key="1">
    <citation type="submission" date="2023-07" db="EMBL/GenBank/DDBJ databases">
        <title>Conexibacter stalactiti sp. nov., isolated from stalactites in a lava cave and emended description of the genus Conexibacter.</title>
        <authorList>
            <person name="Lee S.D."/>
        </authorList>
    </citation>
    <scope>NUCLEOTIDE SEQUENCE [LARGE SCALE GENOMIC DNA]</scope>
    <source>
        <strain evidence="6">KCTC 39840</strain>
    </source>
</reference>
<dbReference type="PRINTS" id="PR00598">
    <property type="entry name" value="HTHMARR"/>
</dbReference>
<dbReference type="PROSITE" id="PS01117">
    <property type="entry name" value="HTH_MARR_1"/>
    <property type="match status" value="1"/>
</dbReference>
<dbReference type="InterPro" id="IPR039422">
    <property type="entry name" value="MarR/SlyA-like"/>
</dbReference>
<reference evidence="5 6" key="2">
    <citation type="submission" date="2023-10" db="EMBL/GenBank/DDBJ databases">
        <authorList>
            <person name="Han X.F."/>
        </authorList>
    </citation>
    <scope>NUCLEOTIDE SEQUENCE [LARGE SCALE GENOMIC DNA]</scope>
    <source>
        <strain evidence="5 6">KCTC 39840</strain>
    </source>
</reference>
<dbReference type="InterPro" id="IPR036390">
    <property type="entry name" value="WH_DNA-bd_sf"/>
</dbReference>
<sequence length="153" mass="16875">MAVAVATPLTAGHEAFIEAWRRFSRASQRAKARRKCGDGEGALSLPQALLLSGLLHESELTVGALADSAMVAKPTATRMLDTLERDGLVLRRKCVRDRRAVLVSLTDEGRRVLDESWSYLHAGLVRASASLSDDERREATRLLHRLAQLMDEI</sequence>
<dbReference type="SUPFAM" id="SSF46785">
    <property type="entry name" value="Winged helix' DNA-binding domain"/>
    <property type="match status" value="1"/>
</dbReference>
<keyword evidence="2" id="KW-0238">DNA-binding</keyword>
<dbReference type="InterPro" id="IPR023187">
    <property type="entry name" value="Tscrpt_reg_MarR-type_CS"/>
</dbReference>
<feature type="domain" description="HTH marR-type" evidence="4">
    <location>
        <begin position="13"/>
        <end position="148"/>
    </location>
</feature>
<dbReference type="SMART" id="SM00347">
    <property type="entry name" value="HTH_MARR"/>
    <property type="match status" value="1"/>
</dbReference>
<dbReference type="InterPro" id="IPR000835">
    <property type="entry name" value="HTH_MarR-typ"/>
</dbReference>
<evidence type="ECO:0000313" key="6">
    <source>
        <dbReference type="Proteomes" id="UP001284601"/>
    </source>
</evidence>
<keyword evidence="6" id="KW-1185">Reference proteome</keyword>
<dbReference type="RefSeq" id="WP_318598015.1">
    <property type="nucleotide sequence ID" value="NZ_JAWSTH010000038.1"/>
</dbReference>
<dbReference type="CDD" id="cd00090">
    <property type="entry name" value="HTH_ARSR"/>
    <property type="match status" value="1"/>
</dbReference>
<dbReference type="InterPro" id="IPR011991">
    <property type="entry name" value="ArsR-like_HTH"/>
</dbReference>
<keyword evidence="1" id="KW-0805">Transcription regulation</keyword>
<name>A0ABU4HR15_9ACTN</name>
<gene>
    <name evidence="5" type="ORF">R7226_15125</name>
</gene>
<proteinExistence type="predicted"/>